<evidence type="ECO:0000313" key="2">
    <source>
        <dbReference type="Proteomes" id="UP000187439"/>
    </source>
</evidence>
<proteinExistence type="predicted"/>
<comment type="caution">
    <text evidence="1">The sequence shown here is derived from an EMBL/GenBank/DDBJ whole genome shotgun (WGS) entry which is preliminary data.</text>
</comment>
<evidence type="ECO:0000313" key="1">
    <source>
        <dbReference type="EMBL" id="OMD44295.1"/>
    </source>
</evidence>
<protein>
    <submittedName>
        <fullName evidence="1">Uncharacterized protein</fullName>
    </submittedName>
</protein>
<gene>
    <name evidence="1" type="ORF">BSK52_01840</name>
</gene>
<sequence length="78" mass="8798">MDELYRISLEAIVGQAERIAQIKDAEGTDEEKHEALQYSMRGILFALQNIGVIPETQAVEEDIALDRLTPIMAEVLRQ</sequence>
<organism evidence="1 2">
    <name type="scientific">Paenibacillus odorifer</name>
    <dbReference type="NCBI Taxonomy" id="189426"/>
    <lineage>
        <taxon>Bacteria</taxon>
        <taxon>Bacillati</taxon>
        <taxon>Bacillota</taxon>
        <taxon>Bacilli</taxon>
        <taxon>Bacillales</taxon>
        <taxon>Paenibacillaceae</taxon>
        <taxon>Paenibacillus</taxon>
    </lineage>
</organism>
<dbReference type="RefSeq" id="WP_076116662.1">
    <property type="nucleotide sequence ID" value="NZ_MPTC01000001.1"/>
</dbReference>
<dbReference type="AlphaFoldDB" id="A0A1R0YA63"/>
<name>A0A1R0YA63_9BACL</name>
<dbReference type="Proteomes" id="UP000187439">
    <property type="component" value="Unassembled WGS sequence"/>
</dbReference>
<dbReference type="EMBL" id="MPTC01000001">
    <property type="protein sequence ID" value="OMD44295.1"/>
    <property type="molecule type" value="Genomic_DNA"/>
</dbReference>
<accession>A0A1R0YA63</accession>
<reference evidence="1 2" key="1">
    <citation type="submission" date="2016-10" db="EMBL/GenBank/DDBJ databases">
        <title>Paenibacillus species isolates.</title>
        <authorList>
            <person name="Beno S.M."/>
        </authorList>
    </citation>
    <scope>NUCLEOTIDE SEQUENCE [LARGE SCALE GENOMIC DNA]</scope>
    <source>
        <strain evidence="1 2">FSL H7-0710</strain>
    </source>
</reference>